<dbReference type="Proteomes" id="UP001220662">
    <property type="component" value="Unassembled WGS sequence"/>
</dbReference>
<protein>
    <submittedName>
        <fullName evidence="2">Uncharacterized protein</fullName>
    </submittedName>
</protein>
<evidence type="ECO:0000256" key="1">
    <source>
        <dbReference type="SAM" id="SignalP"/>
    </source>
</evidence>
<evidence type="ECO:0000313" key="6">
    <source>
        <dbReference type="Proteomes" id="UP000183385"/>
    </source>
</evidence>
<dbReference type="RefSeq" id="WP_009622333.1">
    <property type="nucleotide sequence ID" value="NZ_BDGS01000001.1"/>
</dbReference>
<name>A0A127MUE8_9PSED</name>
<feature type="signal peptide" evidence="1">
    <location>
        <begin position="1"/>
        <end position="20"/>
    </location>
</feature>
<dbReference type="Proteomes" id="UP000183385">
    <property type="component" value="Unassembled WGS sequence"/>
</dbReference>
<organism evidence="2 5">
    <name type="scientific">Pseudomonas citronellolis</name>
    <dbReference type="NCBI Taxonomy" id="53408"/>
    <lineage>
        <taxon>Bacteria</taxon>
        <taxon>Pseudomonadati</taxon>
        <taxon>Pseudomonadota</taxon>
        <taxon>Gammaproteobacteria</taxon>
        <taxon>Pseudomonadales</taxon>
        <taxon>Pseudomonadaceae</taxon>
        <taxon>Pseudomonas</taxon>
    </lineage>
</organism>
<dbReference type="OrthoDB" id="7026422at2"/>
<reference evidence="4 6" key="2">
    <citation type="submission" date="2016-10" db="EMBL/GenBank/DDBJ databases">
        <authorList>
            <person name="Varghese N."/>
            <person name="Submissions S."/>
        </authorList>
    </citation>
    <scope>NUCLEOTIDE SEQUENCE [LARGE SCALE GENOMIC DNA]</scope>
    <source>
        <strain evidence="4 6">LMG 18378</strain>
    </source>
</reference>
<dbReference type="KEGG" id="pcq:PcP3B5_33260"/>
<evidence type="ECO:0000313" key="5">
    <source>
        <dbReference type="Proteomes" id="UP000077748"/>
    </source>
</evidence>
<keyword evidence="6" id="KW-1185">Reference proteome</keyword>
<keyword evidence="1" id="KW-0732">Signal</keyword>
<reference evidence="2 5" key="1">
    <citation type="submission" date="2016-05" db="EMBL/GenBank/DDBJ databases">
        <title>Genome Sequence of Pseudomonas citronellolis Strain SJTE-3, an Estrogens and Persistent Organic Pollutants degradation strain.</title>
        <authorList>
            <person name="Liang R."/>
        </authorList>
    </citation>
    <scope>NUCLEOTIDE SEQUENCE [LARGE SCALE GENOMIC DNA]</scope>
    <source>
        <strain evidence="2 5">SJTE-3</strain>
    </source>
</reference>
<reference evidence="3" key="3">
    <citation type="submission" date="2023-03" db="EMBL/GenBank/DDBJ databases">
        <title>Draft assemblies of triclosan tolerant bacteria isolated from returned activated sludge.</title>
        <authorList>
            <person name="Van Hamelsveld S."/>
        </authorList>
    </citation>
    <scope>NUCLEOTIDE SEQUENCE</scope>
    <source>
        <strain evidence="3">GW210015_S63</strain>
    </source>
</reference>
<dbReference type="EMBL" id="FOLS01000055">
    <property type="protein sequence ID" value="SFE02183.1"/>
    <property type="molecule type" value="Genomic_DNA"/>
</dbReference>
<proteinExistence type="predicted"/>
<dbReference type="EMBL" id="CP015878">
    <property type="protein sequence ID" value="ANI15180.1"/>
    <property type="molecule type" value="Genomic_DNA"/>
</dbReference>
<dbReference type="Proteomes" id="UP000077748">
    <property type="component" value="Chromosome"/>
</dbReference>
<dbReference type="EMBL" id="JARJLR010000007">
    <property type="protein sequence ID" value="MDF3840183.1"/>
    <property type="molecule type" value="Genomic_DNA"/>
</dbReference>
<feature type="chain" id="PRO_5011872411" evidence="1">
    <location>
        <begin position="21"/>
        <end position="87"/>
    </location>
</feature>
<evidence type="ECO:0000313" key="4">
    <source>
        <dbReference type="EMBL" id="SFE02183.1"/>
    </source>
</evidence>
<dbReference type="GeneID" id="72996401"/>
<gene>
    <name evidence="2" type="ORF">A9C11_14830</name>
    <name evidence="3" type="ORF">P3W55_00495</name>
    <name evidence="4" type="ORF">SAMN05216577_15521</name>
</gene>
<evidence type="ECO:0000313" key="2">
    <source>
        <dbReference type="EMBL" id="ANI15180.1"/>
    </source>
</evidence>
<dbReference type="AlphaFoldDB" id="A0A127MUE8"/>
<sequence length="87" mass="9331">MKKIALVLAATLALPLAAMADSKLCDANLTQLKDFIATASKNATGVKVNVVQEHIDQAEKARAAGDYESCVNHTTQALRIIRKPANR</sequence>
<accession>A0A127MUE8</accession>
<evidence type="ECO:0000313" key="3">
    <source>
        <dbReference type="EMBL" id="MDF3840183.1"/>
    </source>
</evidence>